<dbReference type="Proteomes" id="UP000612456">
    <property type="component" value="Unassembled WGS sequence"/>
</dbReference>
<dbReference type="PRINTS" id="PR00502">
    <property type="entry name" value="NUDIXFAMILY"/>
</dbReference>
<gene>
    <name evidence="5" type="ORF">GCM10010911_11910</name>
</gene>
<dbReference type="InterPro" id="IPR020084">
    <property type="entry name" value="NUDIX_hydrolase_CS"/>
</dbReference>
<dbReference type="SUPFAM" id="SSF55811">
    <property type="entry name" value="Nudix"/>
    <property type="match status" value="1"/>
</dbReference>
<keyword evidence="2 3" id="KW-0378">Hydrolase</keyword>
<evidence type="ECO:0000313" key="6">
    <source>
        <dbReference type="Proteomes" id="UP000612456"/>
    </source>
</evidence>
<evidence type="ECO:0000256" key="1">
    <source>
        <dbReference type="ARBA" id="ARBA00001946"/>
    </source>
</evidence>
<reference evidence="5" key="2">
    <citation type="submission" date="2020-09" db="EMBL/GenBank/DDBJ databases">
        <authorList>
            <person name="Sun Q."/>
            <person name="Zhou Y."/>
        </authorList>
    </citation>
    <scope>NUCLEOTIDE SEQUENCE</scope>
    <source>
        <strain evidence="5">CGMCC 1.15178</strain>
    </source>
</reference>
<name>A0A916YQ36_9BACL</name>
<dbReference type="PANTHER" id="PTHR43046:SF14">
    <property type="entry name" value="MUTT_NUDIX FAMILY PROTEIN"/>
    <property type="match status" value="1"/>
</dbReference>
<dbReference type="GO" id="GO:0016787">
    <property type="term" value="F:hydrolase activity"/>
    <property type="evidence" value="ECO:0007669"/>
    <property type="project" value="UniProtKB-KW"/>
</dbReference>
<dbReference type="InterPro" id="IPR020476">
    <property type="entry name" value="Nudix_hydrolase"/>
</dbReference>
<dbReference type="PROSITE" id="PS51462">
    <property type="entry name" value="NUDIX"/>
    <property type="match status" value="1"/>
</dbReference>
<protein>
    <recommendedName>
        <fullName evidence="4">Nudix hydrolase domain-containing protein</fullName>
    </recommendedName>
</protein>
<sequence length="161" mass="18233">MTYHIRVRPTALIIEHEAVLLVEYEDEEGVHYNLPGGGAEPGETVIEGVLRELREETGAEADIGPLAFVYECAPHKQSGEYPPDTPHALNLIFECTLKKDSHPMMPDRPDPSQSGVRWIPLAELGSVMLFPNIREHIIRYARQRHAVEFIEDHQLPRYGNS</sequence>
<comment type="similarity">
    <text evidence="3">Belongs to the Nudix hydrolase family.</text>
</comment>
<evidence type="ECO:0000256" key="3">
    <source>
        <dbReference type="RuleBase" id="RU003476"/>
    </source>
</evidence>
<dbReference type="Gene3D" id="3.90.79.10">
    <property type="entry name" value="Nucleoside Triphosphate Pyrophosphohydrolase"/>
    <property type="match status" value="1"/>
</dbReference>
<dbReference type="EMBL" id="BMHP01000001">
    <property type="protein sequence ID" value="GGD55829.1"/>
    <property type="molecule type" value="Genomic_DNA"/>
</dbReference>
<feature type="domain" description="Nudix hydrolase" evidence="4">
    <location>
        <begin position="3"/>
        <end position="146"/>
    </location>
</feature>
<dbReference type="InterPro" id="IPR015797">
    <property type="entry name" value="NUDIX_hydrolase-like_dom_sf"/>
</dbReference>
<proteinExistence type="inferred from homology"/>
<dbReference type="CDD" id="cd18880">
    <property type="entry name" value="NUDIX_ADPRase"/>
    <property type="match status" value="1"/>
</dbReference>
<dbReference type="InterPro" id="IPR000086">
    <property type="entry name" value="NUDIX_hydrolase_dom"/>
</dbReference>
<keyword evidence="6" id="KW-1185">Reference proteome</keyword>
<dbReference type="Pfam" id="PF00293">
    <property type="entry name" value="NUDIX"/>
    <property type="match status" value="1"/>
</dbReference>
<dbReference type="RefSeq" id="WP_188990021.1">
    <property type="nucleotide sequence ID" value="NZ_BMHP01000001.1"/>
</dbReference>
<evidence type="ECO:0000259" key="4">
    <source>
        <dbReference type="PROSITE" id="PS51462"/>
    </source>
</evidence>
<evidence type="ECO:0000256" key="2">
    <source>
        <dbReference type="ARBA" id="ARBA00022801"/>
    </source>
</evidence>
<evidence type="ECO:0000313" key="5">
    <source>
        <dbReference type="EMBL" id="GGD55829.1"/>
    </source>
</evidence>
<dbReference type="PANTHER" id="PTHR43046">
    <property type="entry name" value="GDP-MANNOSE MANNOSYL HYDROLASE"/>
    <property type="match status" value="1"/>
</dbReference>
<accession>A0A916YQ36</accession>
<dbReference type="PROSITE" id="PS00893">
    <property type="entry name" value="NUDIX_BOX"/>
    <property type="match status" value="1"/>
</dbReference>
<reference evidence="5" key="1">
    <citation type="journal article" date="2014" name="Int. J. Syst. Evol. Microbiol.">
        <title>Complete genome sequence of Corynebacterium casei LMG S-19264T (=DSM 44701T), isolated from a smear-ripened cheese.</title>
        <authorList>
            <consortium name="US DOE Joint Genome Institute (JGI-PGF)"/>
            <person name="Walter F."/>
            <person name="Albersmeier A."/>
            <person name="Kalinowski J."/>
            <person name="Ruckert C."/>
        </authorList>
    </citation>
    <scope>NUCLEOTIDE SEQUENCE</scope>
    <source>
        <strain evidence="5">CGMCC 1.15178</strain>
    </source>
</reference>
<organism evidence="5 6">
    <name type="scientific">Paenibacillus nasutitermitis</name>
    <dbReference type="NCBI Taxonomy" id="1652958"/>
    <lineage>
        <taxon>Bacteria</taxon>
        <taxon>Bacillati</taxon>
        <taxon>Bacillota</taxon>
        <taxon>Bacilli</taxon>
        <taxon>Bacillales</taxon>
        <taxon>Paenibacillaceae</taxon>
        <taxon>Paenibacillus</taxon>
    </lineage>
</organism>
<dbReference type="AlphaFoldDB" id="A0A916YQ36"/>
<comment type="cofactor">
    <cofactor evidence="1">
        <name>Mg(2+)</name>
        <dbReference type="ChEBI" id="CHEBI:18420"/>
    </cofactor>
</comment>
<comment type="caution">
    <text evidence="5">The sequence shown here is derived from an EMBL/GenBank/DDBJ whole genome shotgun (WGS) entry which is preliminary data.</text>
</comment>